<dbReference type="InterPro" id="IPR004378">
    <property type="entry name" value="F420H2_quin_Rdtase"/>
</dbReference>
<dbReference type="STRING" id="1077974.GOEFS_083_00340"/>
<dbReference type="eggNOG" id="ENOG50332AK">
    <property type="taxonomic scope" value="Bacteria"/>
</dbReference>
<accession>H0R2V1</accession>
<proteinExistence type="predicted"/>
<organism evidence="1 2">
    <name type="scientific">Gordonia effusa NBRC 100432</name>
    <dbReference type="NCBI Taxonomy" id="1077974"/>
    <lineage>
        <taxon>Bacteria</taxon>
        <taxon>Bacillati</taxon>
        <taxon>Actinomycetota</taxon>
        <taxon>Actinomycetes</taxon>
        <taxon>Mycobacteriales</taxon>
        <taxon>Gordoniaceae</taxon>
        <taxon>Gordonia</taxon>
    </lineage>
</organism>
<dbReference type="Pfam" id="PF04075">
    <property type="entry name" value="F420H2_quin_red"/>
    <property type="match status" value="1"/>
</dbReference>
<keyword evidence="2" id="KW-1185">Reference proteome</keyword>
<dbReference type="EMBL" id="BAEH01000083">
    <property type="protein sequence ID" value="GAB19402.1"/>
    <property type="molecule type" value="Genomic_DNA"/>
</dbReference>
<gene>
    <name evidence="1" type="ORF">GOEFS_083_00340</name>
</gene>
<name>H0R2V1_9ACTN</name>
<evidence type="ECO:0008006" key="3">
    <source>
        <dbReference type="Google" id="ProtNLM"/>
    </source>
</evidence>
<sequence>MSLFQNAAKVFNKAVTPLLNAPVVGDRLSKSMAVISYTGRRSGKTFSTPVNYQKKGDDTLIIGVMLPDSKTWWRNFYPDPGPITVTIGDAARNGTALAQRDEKRGVRVKVTFDA</sequence>
<dbReference type="Proteomes" id="UP000035034">
    <property type="component" value="Unassembled WGS sequence"/>
</dbReference>
<evidence type="ECO:0000313" key="1">
    <source>
        <dbReference type="EMBL" id="GAB19402.1"/>
    </source>
</evidence>
<protein>
    <recommendedName>
        <fullName evidence="3">DUF385 domain-containing protein</fullName>
    </recommendedName>
</protein>
<comment type="caution">
    <text evidence="1">The sequence shown here is derived from an EMBL/GenBank/DDBJ whole genome shotgun (WGS) entry which is preliminary data.</text>
</comment>
<evidence type="ECO:0000313" key="2">
    <source>
        <dbReference type="Proteomes" id="UP000035034"/>
    </source>
</evidence>
<dbReference type="GO" id="GO:0016491">
    <property type="term" value="F:oxidoreductase activity"/>
    <property type="evidence" value="ECO:0007669"/>
    <property type="project" value="InterPro"/>
</dbReference>
<dbReference type="RefSeq" id="WP_007318737.1">
    <property type="nucleotide sequence ID" value="NZ_BAEH01000083.1"/>
</dbReference>
<dbReference type="Gene3D" id="2.30.110.10">
    <property type="entry name" value="Electron Transport, Fmn-binding Protein, Chain A"/>
    <property type="match status" value="1"/>
</dbReference>
<reference evidence="1 2" key="1">
    <citation type="submission" date="2011-12" db="EMBL/GenBank/DDBJ databases">
        <title>Whole genome shotgun sequence of Gordonia effusa NBRC 100432.</title>
        <authorList>
            <person name="Yoshida I."/>
            <person name="Takarada H."/>
            <person name="Hosoyama A."/>
            <person name="Tsuchikane K."/>
            <person name="Katsumata H."/>
            <person name="Yamazaki S."/>
            <person name="Fujita N."/>
        </authorList>
    </citation>
    <scope>NUCLEOTIDE SEQUENCE [LARGE SCALE GENOMIC DNA]</scope>
    <source>
        <strain evidence="1 2">NBRC 100432</strain>
    </source>
</reference>
<dbReference type="OrthoDB" id="3292498at2"/>
<dbReference type="AlphaFoldDB" id="H0R2V1"/>
<dbReference type="InterPro" id="IPR012349">
    <property type="entry name" value="Split_barrel_FMN-bd"/>
</dbReference>